<protein>
    <submittedName>
        <fullName evidence="1">LysR family transcriptional regulator</fullName>
    </submittedName>
</protein>
<dbReference type="EMBL" id="SRYA01000011">
    <property type="protein sequence ID" value="TGY97011.1"/>
    <property type="molecule type" value="Genomic_DNA"/>
</dbReference>
<organism evidence="1 2">
    <name type="scientific">Petralouisia muris</name>
    <dbReference type="NCBI Taxonomy" id="3032872"/>
    <lineage>
        <taxon>Bacteria</taxon>
        <taxon>Bacillati</taxon>
        <taxon>Bacillota</taxon>
        <taxon>Clostridia</taxon>
        <taxon>Lachnospirales</taxon>
        <taxon>Lachnospiraceae</taxon>
        <taxon>Petralouisia</taxon>
    </lineage>
</organism>
<evidence type="ECO:0000313" key="2">
    <source>
        <dbReference type="Proteomes" id="UP000304953"/>
    </source>
</evidence>
<dbReference type="Proteomes" id="UP000304953">
    <property type="component" value="Unassembled WGS sequence"/>
</dbReference>
<keyword evidence="2" id="KW-1185">Reference proteome</keyword>
<name>A0AC61RZ10_9FIRM</name>
<reference evidence="1" key="1">
    <citation type="submission" date="2019-04" db="EMBL/GenBank/DDBJ databases">
        <title>Microbes associate with the intestines of laboratory mice.</title>
        <authorList>
            <person name="Navarre W."/>
            <person name="Wong E."/>
            <person name="Huang K."/>
            <person name="Tropini C."/>
            <person name="Ng K."/>
            <person name="Yu B."/>
        </authorList>
    </citation>
    <scope>NUCLEOTIDE SEQUENCE</scope>
    <source>
        <strain evidence="1">NM01_1-7b</strain>
    </source>
</reference>
<comment type="caution">
    <text evidence="1">The sequence shown here is derived from an EMBL/GenBank/DDBJ whole genome shotgun (WGS) entry which is preliminary data.</text>
</comment>
<proteinExistence type="predicted"/>
<gene>
    <name evidence="1" type="ORF">E5329_07280</name>
</gene>
<accession>A0AC61RZ10</accession>
<sequence length="303" mass="34418">MEQTLSSYRIFYAVANTGNISKAAKELYISQPAISKSIQKLEENIGVRLFERSSRGVTLTPEGQLLYTHVKSAFETLTLGEDKLRRSIALGMGNLTIGVSATLCKYILLPYLRNFIKKFPHINISIACHSTNQTLKLLEEGKLDIGLIGQPETLKNIDFYPVQEIEDIFVATKDYLHNLKIRGVEKHQLLKHSTLLLLDRENMTRQYIDEYLQNSRIIAQDVIEVSNMDLLIEMSKISLGTGCVIRNFVQNELKTGVLLEIPLEIPIDKRFVGFAYNKDVKISSSLRHFIDFYESCSTVSKPL</sequence>
<evidence type="ECO:0000313" key="1">
    <source>
        <dbReference type="EMBL" id="TGY97011.1"/>
    </source>
</evidence>